<proteinExistence type="predicted"/>
<protein>
    <submittedName>
        <fullName evidence="1">Uncharacterized protein</fullName>
    </submittedName>
</protein>
<organism evidence="1">
    <name type="scientific">marine metagenome</name>
    <dbReference type="NCBI Taxonomy" id="408172"/>
    <lineage>
        <taxon>unclassified sequences</taxon>
        <taxon>metagenomes</taxon>
        <taxon>ecological metagenomes</taxon>
    </lineage>
</organism>
<gene>
    <name evidence="1" type="ORF">METZ01_LOCUS477012</name>
</gene>
<evidence type="ECO:0000313" key="1">
    <source>
        <dbReference type="EMBL" id="SVE24158.1"/>
    </source>
</evidence>
<accession>A0A383BXP1</accession>
<feature type="non-terminal residue" evidence="1">
    <location>
        <position position="1"/>
    </location>
</feature>
<name>A0A383BXP1_9ZZZZ</name>
<dbReference type="EMBL" id="UINC01203757">
    <property type="protein sequence ID" value="SVE24158.1"/>
    <property type="molecule type" value="Genomic_DNA"/>
</dbReference>
<sequence>IGQAGGYQLNHGMLCPQPPALISNIREATLPRLFFHETRAISEGEPA</sequence>
<dbReference type="AlphaFoldDB" id="A0A383BXP1"/>
<reference evidence="1" key="1">
    <citation type="submission" date="2018-05" db="EMBL/GenBank/DDBJ databases">
        <authorList>
            <person name="Lanie J.A."/>
            <person name="Ng W.-L."/>
            <person name="Kazmierczak K.M."/>
            <person name="Andrzejewski T.M."/>
            <person name="Davidsen T.M."/>
            <person name="Wayne K.J."/>
            <person name="Tettelin H."/>
            <person name="Glass J.I."/>
            <person name="Rusch D."/>
            <person name="Podicherti R."/>
            <person name="Tsui H.-C.T."/>
            <person name="Winkler M.E."/>
        </authorList>
    </citation>
    <scope>NUCLEOTIDE SEQUENCE</scope>
</reference>